<organism evidence="1">
    <name type="scientific">uncultured Desulfobacterium sp</name>
    <dbReference type="NCBI Taxonomy" id="201089"/>
    <lineage>
        <taxon>Bacteria</taxon>
        <taxon>Pseudomonadati</taxon>
        <taxon>Thermodesulfobacteriota</taxon>
        <taxon>Desulfobacteria</taxon>
        <taxon>Desulfobacterales</taxon>
        <taxon>Desulfobacteriaceae</taxon>
        <taxon>Desulfobacterium</taxon>
        <taxon>environmental samples</taxon>
    </lineage>
</organism>
<sequence>MTKEQKKAYQEPELLREILQTTLKGLKFRLDCGHYVSFGHYLGNNITIYNGKKFKIICSQCGY</sequence>
<gene>
    <name evidence="1" type="ORF">N47_A11730</name>
</gene>
<protein>
    <submittedName>
        <fullName evidence="1">Uncharacterized protein</fullName>
    </submittedName>
</protein>
<accession>E1Y9A0</accession>
<proteinExistence type="predicted"/>
<dbReference type="AlphaFoldDB" id="E1Y9A0"/>
<name>E1Y9A0_9BACT</name>
<dbReference type="EMBL" id="FR695864">
    <property type="protein sequence ID" value="CBX27144.1"/>
    <property type="molecule type" value="Genomic_DNA"/>
</dbReference>
<evidence type="ECO:0000313" key="1">
    <source>
        <dbReference type="EMBL" id="CBX27144.1"/>
    </source>
</evidence>
<reference evidence="1" key="1">
    <citation type="journal article" date="2011" name="Environ. Microbiol.">
        <title>Genomic insights into the metabolic potential of the polycyclic aromatic hydrocarbon degrading sulfate-reducing Deltaproteobacterium N47.</title>
        <authorList>
            <person name="Bergmann F."/>
            <person name="Selesi D."/>
            <person name="Weinmaier T."/>
            <person name="Tischler P."/>
            <person name="Rattei T."/>
            <person name="Meckenstock R.U."/>
        </authorList>
    </citation>
    <scope>NUCLEOTIDE SEQUENCE</scope>
</reference>